<dbReference type="InterPro" id="IPR027417">
    <property type="entry name" value="P-loop_NTPase"/>
</dbReference>
<proteinExistence type="predicted"/>
<reference evidence="1 2" key="1">
    <citation type="submission" date="2018-12" db="EMBL/GenBank/DDBJ databases">
        <title>Amycolatopsis eburnea sp. nov. actinomycete associate with arbuscular mycorrhiza fungal spore.</title>
        <authorList>
            <person name="Lumyong S."/>
            <person name="Chaiya L."/>
        </authorList>
    </citation>
    <scope>NUCLEOTIDE SEQUENCE [LARGE SCALE GENOMIC DNA]</scope>
    <source>
        <strain evidence="1 2">GLM-1</strain>
    </source>
</reference>
<dbReference type="SUPFAM" id="SSF52540">
    <property type="entry name" value="P-loop containing nucleoside triphosphate hydrolases"/>
    <property type="match status" value="1"/>
</dbReference>
<evidence type="ECO:0000313" key="1">
    <source>
        <dbReference type="EMBL" id="RSD20257.1"/>
    </source>
</evidence>
<evidence type="ECO:0000313" key="2">
    <source>
        <dbReference type="Proteomes" id="UP000267081"/>
    </source>
</evidence>
<accession>A0A3R9ESQ9</accession>
<dbReference type="EMBL" id="RSEC01000036">
    <property type="protein sequence ID" value="RSD20257.1"/>
    <property type="molecule type" value="Genomic_DNA"/>
</dbReference>
<comment type="caution">
    <text evidence="1">The sequence shown here is derived from an EMBL/GenBank/DDBJ whole genome shotgun (WGS) entry which is preliminary data.</text>
</comment>
<organism evidence="1 2">
    <name type="scientific">Amycolatopsis eburnea</name>
    <dbReference type="NCBI Taxonomy" id="2267691"/>
    <lineage>
        <taxon>Bacteria</taxon>
        <taxon>Bacillati</taxon>
        <taxon>Actinomycetota</taxon>
        <taxon>Actinomycetes</taxon>
        <taxon>Pseudonocardiales</taxon>
        <taxon>Pseudonocardiaceae</taxon>
        <taxon>Amycolatopsis</taxon>
    </lineage>
</organism>
<dbReference type="Pfam" id="PF13671">
    <property type="entry name" value="AAA_33"/>
    <property type="match status" value="1"/>
</dbReference>
<gene>
    <name evidence="1" type="ORF">EIY87_18895</name>
</gene>
<name>A0A3R9ESQ9_9PSEU</name>
<dbReference type="Proteomes" id="UP000267081">
    <property type="component" value="Unassembled WGS sequence"/>
</dbReference>
<keyword evidence="2" id="KW-1185">Reference proteome</keyword>
<dbReference type="Gene3D" id="3.40.50.300">
    <property type="entry name" value="P-loop containing nucleotide triphosphate hydrolases"/>
    <property type="match status" value="1"/>
</dbReference>
<protein>
    <submittedName>
        <fullName evidence="1">Uncharacterized protein</fullName>
    </submittedName>
</protein>
<sequence length="202" mass="21597">MPCSAAGGSPSPRRANVGVVPKLIHLNGPSGIGKSTIAQVYAERHPGVLNLDTDRVVCLIGGWRETFFETFRAAQLLTRAMAETHLKTGHDVVMPQLATRVVDVEAFERVAVECGAEYREILLTAGKPVATARFAARAAQGDAATKGVDDVVNERGGTAMVERIHDQLTAYLPQRPGCVVVETGGRAPEETYDAVVAHLRGR</sequence>
<dbReference type="AlphaFoldDB" id="A0A3R9ESQ9"/>